<evidence type="ECO:0000256" key="2">
    <source>
        <dbReference type="ARBA" id="ARBA00022771"/>
    </source>
</evidence>
<dbReference type="GO" id="GO:0008270">
    <property type="term" value="F:zinc ion binding"/>
    <property type="evidence" value="ECO:0007669"/>
    <property type="project" value="UniProtKB-KW"/>
</dbReference>
<feature type="domain" description="Zinc finger DksA/TraR C4-type" evidence="5">
    <location>
        <begin position="106"/>
        <end position="135"/>
    </location>
</feature>
<evidence type="ECO:0000313" key="7">
    <source>
        <dbReference type="Proteomes" id="UP000315440"/>
    </source>
</evidence>
<dbReference type="InterPro" id="IPR020458">
    <property type="entry name" value="Znf_DskA_TraR_CS"/>
</dbReference>
<dbReference type="Pfam" id="PF01258">
    <property type="entry name" value="zf-dskA_traR"/>
    <property type="match status" value="1"/>
</dbReference>
<keyword evidence="3" id="KW-0862">Zinc</keyword>
<feature type="zinc finger region" description="dksA C4-type" evidence="4">
    <location>
        <begin position="106"/>
        <end position="130"/>
    </location>
</feature>
<dbReference type="Proteomes" id="UP000315440">
    <property type="component" value="Unassembled WGS sequence"/>
</dbReference>
<keyword evidence="7" id="KW-1185">Reference proteome</keyword>
<dbReference type="AlphaFoldDB" id="A0A5C5ZSB2"/>
<evidence type="ECO:0000256" key="1">
    <source>
        <dbReference type="ARBA" id="ARBA00022723"/>
    </source>
</evidence>
<evidence type="ECO:0000259" key="5">
    <source>
        <dbReference type="Pfam" id="PF01258"/>
    </source>
</evidence>
<protein>
    <recommendedName>
        <fullName evidence="5">Zinc finger DksA/TraR C4-type domain-containing protein</fullName>
    </recommendedName>
</protein>
<evidence type="ECO:0000256" key="4">
    <source>
        <dbReference type="PROSITE-ProRule" id="PRU00510"/>
    </source>
</evidence>
<dbReference type="PROSITE" id="PS01102">
    <property type="entry name" value="ZF_DKSA_1"/>
    <property type="match status" value="1"/>
</dbReference>
<dbReference type="InterPro" id="IPR000962">
    <property type="entry name" value="Znf_DskA_TraR"/>
</dbReference>
<keyword evidence="1" id="KW-0479">Metal-binding</keyword>
<dbReference type="SUPFAM" id="SSF57716">
    <property type="entry name" value="Glucocorticoid receptor-like (DNA-binding domain)"/>
    <property type="match status" value="1"/>
</dbReference>
<evidence type="ECO:0000313" key="6">
    <source>
        <dbReference type="EMBL" id="TWT90434.1"/>
    </source>
</evidence>
<sequence>MGALLAPAAASFFARRSAILDGMLSRELSCKACGWRTVCGLPDLISRLRLVGVLRRAAEPAAGLVAELLPDAVGRMTCPRCKEIGLTAAEVEPDDDADDWLAAVLCERCRKPIPPERLEALPGAKRCVACQGESEAPGDDDALEPDFCPKCGALVELRVSRGGGLTRYRQFCTAGCRI</sequence>
<accession>A0A5C5ZSB2</accession>
<organism evidence="6 7">
    <name type="scientific">Pseudobythopirellula maris</name>
    <dbReference type="NCBI Taxonomy" id="2527991"/>
    <lineage>
        <taxon>Bacteria</taxon>
        <taxon>Pseudomonadati</taxon>
        <taxon>Planctomycetota</taxon>
        <taxon>Planctomycetia</taxon>
        <taxon>Pirellulales</taxon>
        <taxon>Lacipirellulaceae</taxon>
        <taxon>Pseudobythopirellula</taxon>
    </lineage>
</organism>
<dbReference type="EMBL" id="SJPQ01000001">
    <property type="protein sequence ID" value="TWT90434.1"/>
    <property type="molecule type" value="Genomic_DNA"/>
</dbReference>
<gene>
    <name evidence="6" type="ORF">Mal64_08230</name>
</gene>
<keyword evidence="2" id="KW-0863">Zinc-finger</keyword>
<comment type="caution">
    <text evidence="6">The sequence shown here is derived from an EMBL/GenBank/DDBJ whole genome shotgun (WGS) entry which is preliminary data.</text>
</comment>
<reference evidence="6 7" key="1">
    <citation type="submission" date="2019-02" db="EMBL/GenBank/DDBJ databases">
        <title>Deep-cultivation of Planctomycetes and their phenomic and genomic characterization uncovers novel biology.</title>
        <authorList>
            <person name="Wiegand S."/>
            <person name="Jogler M."/>
            <person name="Boedeker C."/>
            <person name="Pinto D."/>
            <person name="Vollmers J."/>
            <person name="Rivas-Marin E."/>
            <person name="Kohn T."/>
            <person name="Peeters S.H."/>
            <person name="Heuer A."/>
            <person name="Rast P."/>
            <person name="Oberbeckmann S."/>
            <person name="Bunk B."/>
            <person name="Jeske O."/>
            <person name="Meyerdierks A."/>
            <person name="Storesund J.E."/>
            <person name="Kallscheuer N."/>
            <person name="Luecker S."/>
            <person name="Lage O.M."/>
            <person name="Pohl T."/>
            <person name="Merkel B.J."/>
            <person name="Hornburger P."/>
            <person name="Mueller R.-W."/>
            <person name="Bruemmer F."/>
            <person name="Labrenz M."/>
            <person name="Spormann A.M."/>
            <person name="Op Den Camp H."/>
            <person name="Overmann J."/>
            <person name="Amann R."/>
            <person name="Jetten M.S.M."/>
            <person name="Mascher T."/>
            <person name="Medema M.H."/>
            <person name="Devos D.P."/>
            <person name="Kaster A.-K."/>
            <person name="Ovreas L."/>
            <person name="Rohde M."/>
            <person name="Galperin M.Y."/>
            <person name="Jogler C."/>
        </authorList>
    </citation>
    <scope>NUCLEOTIDE SEQUENCE [LARGE SCALE GENOMIC DNA]</scope>
    <source>
        <strain evidence="6 7">Mal64</strain>
    </source>
</reference>
<dbReference type="PROSITE" id="PS51128">
    <property type="entry name" value="ZF_DKSA_2"/>
    <property type="match status" value="1"/>
</dbReference>
<dbReference type="Gene3D" id="1.20.120.910">
    <property type="entry name" value="DksA, coiled-coil domain"/>
    <property type="match status" value="1"/>
</dbReference>
<evidence type="ECO:0000256" key="3">
    <source>
        <dbReference type="ARBA" id="ARBA00022833"/>
    </source>
</evidence>
<proteinExistence type="predicted"/>
<name>A0A5C5ZSB2_9BACT</name>